<evidence type="ECO:0000256" key="3">
    <source>
        <dbReference type="ARBA" id="ARBA00022568"/>
    </source>
</evidence>
<comment type="similarity">
    <text evidence="15">Belongs to the calcium channel alpha-1 subunit (TC 1.A.1.11) family.</text>
</comment>
<feature type="transmembrane region" description="Helical" evidence="17">
    <location>
        <begin position="1200"/>
        <end position="1225"/>
    </location>
</feature>
<feature type="domain" description="Voltage-dependent calcium channel alpha-1 subunit IQ" evidence="19">
    <location>
        <begin position="1600"/>
        <end position="1671"/>
    </location>
</feature>
<evidence type="ECO:0000256" key="15">
    <source>
        <dbReference type="RuleBase" id="RU003808"/>
    </source>
</evidence>
<keyword evidence="8 15" id="KW-0106">Calcium</keyword>
<dbReference type="Pfam" id="PF00520">
    <property type="entry name" value="Ion_trans"/>
    <property type="match status" value="4"/>
</dbReference>
<keyword evidence="6" id="KW-0479">Metal-binding</keyword>
<dbReference type="InterPro" id="IPR002077">
    <property type="entry name" value="VDCCAlpha1"/>
</dbReference>
<evidence type="ECO:0000313" key="21">
    <source>
        <dbReference type="Proteomes" id="UP001652625"/>
    </source>
</evidence>
<feature type="transmembrane region" description="Helical" evidence="17">
    <location>
        <begin position="667"/>
        <end position="689"/>
    </location>
</feature>
<feature type="transmembrane region" description="Helical" evidence="17">
    <location>
        <begin position="1343"/>
        <end position="1360"/>
    </location>
</feature>
<keyword evidence="10 17" id="KW-1133">Transmembrane helix</keyword>
<dbReference type="SUPFAM" id="SSF81324">
    <property type="entry name" value="Voltage-gated potassium channels"/>
    <property type="match status" value="4"/>
</dbReference>
<dbReference type="InterPro" id="IPR014873">
    <property type="entry name" value="VDCC_a1su_IQ"/>
</dbReference>
<feature type="transmembrane region" description="Helical" evidence="17">
    <location>
        <begin position="155"/>
        <end position="178"/>
    </location>
</feature>
<feature type="transmembrane region" description="Helical" evidence="17">
    <location>
        <begin position="122"/>
        <end position="143"/>
    </location>
</feature>
<dbReference type="Proteomes" id="UP001652625">
    <property type="component" value="Chromosome 02"/>
</dbReference>
<organism evidence="21 22">
    <name type="scientific">Hydra vulgaris</name>
    <name type="common">Hydra</name>
    <name type="synonym">Hydra attenuata</name>
    <dbReference type="NCBI Taxonomy" id="6087"/>
    <lineage>
        <taxon>Eukaryota</taxon>
        <taxon>Metazoa</taxon>
        <taxon>Cnidaria</taxon>
        <taxon>Hydrozoa</taxon>
        <taxon>Hydroidolina</taxon>
        <taxon>Anthoathecata</taxon>
        <taxon>Aplanulata</taxon>
        <taxon>Hydridae</taxon>
        <taxon>Hydra</taxon>
    </lineage>
</organism>
<evidence type="ECO:0000313" key="22">
    <source>
        <dbReference type="RefSeq" id="XP_065647839.1"/>
    </source>
</evidence>
<feature type="compositionally biased region" description="Polar residues" evidence="16">
    <location>
        <begin position="1702"/>
        <end position="1713"/>
    </location>
</feature>
<feature type="domain" description="Ion transport" evidence="18">
    <location>
        <begin position="82"/>
        <end position="362"/>
    </location>
</feature>
<evidence type="ECO:0000256" key="8">
    <source>
        <dbReference type="ARBA" id="ARBA00022837"/>
    </source>
</evidence>
<dbReference type="Pfam" id="PF08763">
    <property type="entry name" value="Ca_chan_IQ"/>
    <property type="match status" value="1"/>
</dbReference>
<feature type="transmembrane region" description="Helical" evidence="17">
    <location>
        <begin position="957"/>
        <end position="976"/>
    </location>
</feature>
<feature type="transmembrane region" description="Helical" evidence="17">
    <location>
        <begin position="217"/>
        <end position="236"/>
    </location>
</feature>
<dbReference type="Gene3D" id="1.10.287.70">
    <property type="match status" value="4"/>
</dbReference>
<feature type="transmembrane region" description="Helical" evidence="17">
    <location>
        <begin position="534"/>
        <end position="555"/>
    </location>
</feature>
<evidence type="ECO:0000256" key="11">
    <source>
        <dbReference type="ARBA" id="ARBA00023065"/>
    </source>
</evidence>
<name>A0ABM4BFT6_HYDVU</name>
<evidence type="ECO:0000256" key="9">
    <source>
        <dbReference type="ARBA" id="ARBA00022882"/>
    </source>
</evidence>
<sequence length="1999" mass="230411">MSTTKKDNALVSEGKININRNFKFEENRCFKFPKAREKLKKIRKEIYRKTEEKRTKNDHSSLFILGSKNIVRLLAVKITKSKIFEYFILLSIMFTCVIMALDVPLANHDKSEMNIIAEKIEIYLLAIFGTEALLKIIANGFILHPHSYLRSLWNVIDFVVIVISIVTLPGNGLAQVNVKSLRAIRVLRPLKLITGIPSLHVVMTSIMRALIPLLQVLFLLSFVISIYAIIGLEFMVERFHYSCKNKTTGEFVDIKKACDHLINGSFFVHGHKCREGEICSRYVPGVNYGITSFDNIFLSVLTVFQCVTTEGWSDIMYHTHDVMDQNGYIWSTYYTTLILLGSFFMLNLVLGVLSGEFAKERLKVENRRAFINLRQDKQLERTSDFYLKWISKGEELLITDEKAYSKKISESMNNVVSNKNTAVNSAILFSSDESMLKNNQMYNLHTFHLTIKHLRLKVRNIIKNEIFFWFVIAVVFINTGVMATYHYKEPKWLDDTHKIAEKVFISIFIVELLMKVFALTFHGYCQSSLNVFELIVIILSIFEAFTPLVAGLRVLRCLRLLRVFKVTRYWSTLRNLVASLMNAMNSILSLLFLLLLYMLITALLGMQLFSGKFSKQNEYPRTNFDSFPDSLLAVFQVVTGEDWNTVMYSGMIAYGAPDSAAGILVSLYFLFLVIFGNYTLLNVFLAIAVDNLTNAEILTQDEEREEVKRKNNNVITNNNLDLPETRSTNFLCKNSSENSTDAILDKLMQDKDIQFCNEEANSAENAEKLSLSSEDNVVSNLPVIGFSKFRMGARDSDVESLDKYKSSVQKKWLKIVDYSPTPNIFLNVNAEILNKSKLDDSSVKKNPGDEKKLSDQIIRNIGQKNSLRKSYIGKSIKNNNTLKSSLKQYMPLRKKSLEEDFETQMKHQGFLNMLKVNLAQRKRINRSIPVLNVSSLFIFSPTNRFRLFCHKIVNLRYFDHFMIAVIILSSAALAVEDPIDRYNEINSVLVYCDYVFTIIFGLEIFLKVIDTGVILHKGAFLRNSWNKLDTFVFICSLLALIIDSESSFLKILHVLRVLRPIKAIQKVKKLKLVFQCMVYSLKNVAFVLIITFLMLFIFACIGVQLFQGRFYYCNDESRRTINECKGQYYKFESKESINKGQPQITDRTWQRYDSNFDNVFDAILTLYISSTEDNWPTLMQNGMGVTGVDLGPLTKNSSYMAMYFVMFVVIFTFMIINIYIALIILTFQKQGEKQIHGELDRNQRDCLDHVLNAKPRERFMPKNKSSISFRVWLIVDSILFDYFIMLLIVLNCIQLMMKYNGMSQEYRNMLLSLNIGFTMLYFMEAFLKIIAYRLNYFKDLWNLFDLAVILGGLLDIILTLKNSKFLDPSMFRLFRAARVMKLLRKGTNIRIMLWTFLQSFKALPYVTGLILLMSYVYAVIGMQLFGNIALDGNVFHDKNNFRNVYRALLLLFRCSTGDNWSAIMYACYASAKCDDIYTLKTKNIACGHTGLAILYFTSYIFFCMFLLLNLFVAVIMDNFEYLTRDTSILGPHHIDEFIRCWSEFDPQASGTISHNKLYGMMCYLSPPIGFGHKCPKVVAYKRLIRMNMPVNPDGTVSFYTTLLSLVRLSLDICTKGDNFESDKELKTTIKFLWPKIKNLQKFFPISTDEHQMTVGKIFCIKLLVMKFRKSREKNTEESSDSEPSSSHNVIHRLQSLIPGFKSQKSSHSNQITELPNYRNDPSENLTNSIHRQTKLERKSRILNEESSRRSLSWNNVAHSQPLFYENKEKKKNINLNSFTSILIPSSKSSYVFLESNEINVLPELNAIDVYPELKAIDVSLESKVQSFDTENLLNENLFDFKSNKTRESDEKDSLSIQIRFNNSNTLYQNSNYKSIKCSSAPSLSSTFQAGDKSYIQKPGFDNSIPFISPLLLSPNYSEAVYKISAQNSLHINYNGNKEPDPEFKYQLNGKNGMNHEVFERARSTSETQTMETKNSIYIRYSDGSLRDTRENSKNFRFSS</sequence>
<keyword evidence="21" id="KW-1185">Reference proteome</keyword>
<proteinExistence type="inferred from homology"/>
<keyword evidence="13" id="KW-0325">Glycoprotein</keyword>
<feature type="transmembrane region" description="Helical" evidence="17">
    <location>
        <begin position="1402"/>
        <end position="1420"/>
    </location>
</feature>
<feature type="transmembrane region" description="Helical" evidence="17">
    <location>
        <begin position="1271"/>
        <end position="1297"/>
    </location>
</feature>
<evidence type="ECO:0000259" key="18">
    <source>
        <dbReference type="Pfam" id="PF00520"/>
    </source>
</evidence>
<feature type="transmembrane region" description="Helical" evidence="17">
    <location>
        <begin position="1492"/>
        <end position="1516"/>
    </location>
</feature>
<dbReference type="Gene3D" id="6.10.250.2500">
    <property type="match status" value="1"/>
</dbReference>
<evidence type="ECO:0000256" key="13">
    <source>
        <dbReference type="ARBA" id="ARBA00023180"/>
    </source>
</evidence>
<keyword evidence="12 17" id="KW-0472">Membrane</keyword>
<evidence type="ECO:0000256" key="2">
    <source>
        <dbReference type="ARBA" id="ARBA00022448"/>
    </source>
</evidence>
<keyword evidence="2" id="KW-0813">Transport</keyword>
<dbReference type="RefSeq" id="XP_065647839.1">
    <property type="nucleotide sequence ID" value="XM_065791767.1"/>
</dbReference>
<feature type="domain" description="Voltage-dependent L-type calcium channel IQ-associated" evidence="20">
    <location>
        <begin position="1536"/>
        <end position="1589"/>
    </location>
</feature>
<evidence type="ECO:0000256" key="5">
    <source>
        <dbReference type="ARBA" id="ARBA00022692"/>
    </source>
</evidence>
<keyword evidence="3 15" id="KW-0109">Calcium transport</keyword>
<dbReference type="PRINTS" id="PR00167">
    <property type="entry name" value="CACHANNEL"/>
</dbReference>
<feature type="transmembrane region" description="Helical" evidence="17">
    <location>
        <begin position="576"/>
        <end position="600"/>
    </location>
</feature>
<evidence type="ECO:0000259" key="19">
    <source>
        <dbReference type="Pfam" id="PF08763"/>
    </source>
</evidence>
<protein>
    <submittedName>
        <fullName evidence="22">Voltage-dependent calcium channel type A subunit alpha-1 isoform X2</fullName>
    </submittedName>
</protein>
<evidence type="ECO:0000256" key="12">
    <source>
        <dbReference type="ARBA" id="ARBA00023136"/>
    </source>
</evidence>
<evidence type="ECO:0000256" key="1">
    <source>
        <dbReference type="ARBA" id="ARBA00004141"/>
    </source>
</evidence>
<comment type="subcellular location">
    <subcellularLocation>
        <location evidence="1 15">Membrane</location>
        <topology evidence="1 15">Multi-pass membrane protein</topology>
    </subcellularLocation>
</comment>
<reference evidence="22" key="2">
    <citation type="submission" date="2025-08" db="UniProtKB">
        <authorList>
            <consortium name="RefSeq"/>
        </authorList>
    </citation>
    <scope>IDENTIFICATION</scope>
</reference>
<evidence type="ECO:0000259" key="20">
    <source>
        <dbReference type="Pfam" id="PF16905"/>
    </source>
</evidence>
<dbReference type="Gene3D" id="1.20.120.350">
    <property type="entry name" value="Voltage-gated potassium channels. Chain C"/>
    <property type="match status" value="4"/>
</dbReference>
<keyword evidence="5 17" id="KW-0812">Transmembrane</keyword>
<keyword evidence="14" id="KW-0407">Ion channel</keyword>
<keyword evidence="9 15" id="KW-0851">Voltage-gated channel</keyword>
<feature type="domain" description="Ion transport" evidence="18">
    <location>
        <begin position="1279"/>
        <end position="1526"/>
    </location>
</feature>
<evidence type="ECO:0000256" key="16">
    <source>
        <dbReference type="SAM" id="MobiDB-lite"/>
    </source>
</evidence>
<feature type="transmembrane region" description="Helical" evidence="17">
    <location>
        <begin position="83"/>
        <end position="101"/>
    </location>
</feature>
<evidence type="ECO:0000256" key="4">
    <source>
        <dbReference type="ARBA" id="ARBA00022673"/>
    </source>
</evidence>
<dbReference type="InterPro" id="IPR005821">
    <property type="entry name" value="Ion_trans_dom"/>
</dbReference>
<feature type="transmembrane region" description="Helical" evidence="17">
    <location>
        <begin position="1309"/>
        <end position="1331"/>
    </location>
</feature>
<dbReference type="InterPro" id="IPR027359">
    <property type="entry name" value="Volt_channel_dom_sf"/>
</dbReference>
<evidence type="ECO:0000256" key="17">
    <source>
        <dbReference type="SAM" id="Phobius"/>
    </source>
</evidence>
<feature type="domain" description="Ion transport" evidence="18">
    <location>
        <begin position="956"/>
        <end position="1233"/>
    </location>
</feature>
<evidence type="ECO:0000256" key="7">
    <source>
        <dbReference type="ARBA" id="ARBA00022737"/>
    </source>
</evidence>
<keyword evidence="4 15" id="KW-0107">Calcium channel</keyword>
<evidence type="ECO:0000256" key="6">
    <source>
        <dbReference type="ARBA" id="ARBA00022723"/>
    </source>
</evidence>
<keyword evidence="7" id="KW-0677">Repeat</keyword>
<dbReference type="PANTHER" id="PTHR45628:SF7">
    <property type="entry name" value="VOLTAGE-DEPENDENT CALCIUM CHANNEL TYPE A SUBUNIT ALPHA-1"/>
    <property type="match status" value="1"/>
</dbReference>
<evidence type="ECO:0000256" key="14">
    <source>
        <dbReference type="ARBA" id="ARBA00023303"/>
    </source>
</evidence>
<feature type="domain" description="Ion transport" evidence="18">
    <location>
        <begin position="466"/>
        <end position="695"/>
    </location>
</feature>
<dbReference type="Gene3D" id="1.10.238.10">
    <property type="entry name" value="EF-hand"/>
    <property type="match status" value="1"/>
</dbReference>
<dbReference type="GeneID" id="101237741"/>
<dbReference type="InterPro" id="IPR050599">
    <property type="entry name" value="VDCC_alpha-1_subunit"/>
</dbReference>
<dbReference type="PANTHER" id="PTHR45628">
    <property type="entry name" value="VOLTAGE-DEPENDENT CALCIUM CHANNEL TYPE A SUBUNIT ALPHA-1"/>
    <property type="match status" value="1"/>
</dbReference>
<feature type="transmembrane region" description="Helical" evidence="17">
    <location>
        <begin position="466"/>
        <end position="487"/>
    </location>
</feature>
<dbReference type="InterPro" id="IPR031649">
    <property type="entry name" value="GPHH_dom"/>
</dbReference>
<feature type="transmembrane region" description="Helical" evidence="17">
    <location>
        <begin position="1079"/>
        <end position="1106"/>
    </location>
</feature>
<gene>
    <name evidence="22" type="primary">LOC101237741</name>
</gene>
<feature type="transmembrane region" description="Helical" evidence="17">
    <location>
        <begin position="333"/>
        <end position="353"/>
    </location>
</feature>
<reference evidence="21" key="1">
    <citation type="submission" date="2025-05" db="UniProtKB">
        <authorList>
            <consortium name="RefSeq"/>
        </authorList>
    </citation>
    <scope>NUCLEOTIDE SEQUENCE [LARGE SCALE GENOMIC DNA]</scope>
</reference>
<dbReference type="Pfam" id="PF16905">
    <property type="entry name" value="GPHH"/>
    <property type="match status" value="1"/>
</dbReference>
<keyword evidence="11" id="KW-0406">Ion transport</keyword>
<evidence type="ECO:0000256" key="10">
    <source>
        <dbReference type="ARBA" id="ARBA00022989"/>
    </source>
</evidence>
<accession>A0ABM4BFT6</accession>
<feature type="region of interest" description="Disordered" evidence="16">
    <location>
        <begin position="1701"/>
        <end position="1736"/>
    </location>
</feature>
<feature type="transmembrane region" description="Helical" evidence="17">
    <location>
        <begin position="988"/>
        <end position="1009"/>
    </location>
</feature>